<evidence type="ECO:0000256" key="1">
    <source>
        <dbReference type="SAM" id="MobiDB-lite"/>
    </source>
</evidence>
<organism evidence="3 4">
    <name type="scientific">Boothiomyces macroporosus</name>
    <dbReference type="NCBI Taxonomy" id="261099"/>
    <lineage>
        <taxon>Eukaryota</taxon>
        <taxon>Fungi</taxon>
        <taxon>Fungi incertae sedis</taxon>
        <taxon>Chytridiomycota</taxon>
        <taxon>Chytridiomycota incertae sedis</taxon>
        <taxon>Chytridiomycetes</taxon>
        <taxon>Rhizophydiales</taxon>
        <taxon>Terramycetaceae</taxon>
        <taxon>Boothiomyces</taxon>
    </lineage>
</organism>
<dbReference type="SUPFAM" id="SSF47923">
    <property type="entry name" value="Ypt/Rab-GAP domain of gyp1p"/>
    <property type="match status" value="1"/>
</dbReference>
<proteinExistence type="predicted"/>
<accession>A0AAD5Y7E4</accession>
<dbReference type="PANTHER" id="PTHR47219">
    <property type="entry name" value="RAB GTPASE-ACTIVATING PROTEIN 1-LIKE"/>
    <property type="match status" value="1"/>
</dbReference>
<feature type="region of interest" description="Disordered" evidence="1">
    <location>
        <begin position="45"/>
        <end position="72"/>
    </location>
</feature>
<evidence type="ECO:0000313" key="4">
    <source>
        <dbReference type="Proteomes" id="UP001210925"/>
    </source>
</evidence>
<dbReference type="EMBL" id="JADGKB010000051">
    <property type="protein sequence ID" value="KAJ3256410.1"/>
    <property type="molecule type" value="Genomic_DNA"/>
</dbReference>
<dbReference type="PANTHER" id="PTHR47219:SF9">
    <property type="entry name" value="GTPASE ACTIVATING PROTEIN AND CENTROSOME-ASSOCIATED, ISOFORM B"/>
    <property type="match status" value="1"/>
</dbReference>
<keyword evidence="4" id="KW-1185">Reference proteome</keyword>
<evidence type="ECO:0000313" key="3">
    <source>
        <dbReference type="EMBL" id="KAJ3256410.1"/>
    </source>
</evidence>
<dbReference type="Proteomes" id="UP001210925">
    <property type="component" value="Unassembled WGS sequence"/>
</dbReference>
<feature type="compositionally biased region" description="Basic and acidic residues" evidence="1">
    <location>
        <begin position="45"/>
        <end position="58"/>
    </location>
</feature>
<feature type="compositionally biased region" description="Basic and acidic residues" evidence="1">
    <location>
        <begin position="229"/>
        <end position="247"/>
    </location>
</feature>
<evidence type="ECO:0000259" key="2">
    <source>
        <dbReference type="Pfam" id="PF23436"/>
    </source>
</evidence>
<comment type="caution">
    <text evidence="3">The sequence shown here is derived from an EMBL/GenBank/DDBJ whole genome shotgun (WGS) entry which is preliminary data.</text>
</comment>
<feature type="domain" description="Rab-GAP TBC" evidence="2">
    <location>
        <begin position="510"/>
        <end position="622"/>
    </location>
</feature>
<dbReference type="Gene3D" id="1.10.472.80">
    <property type="entry name" value="Ypt/Rab-GAP domain of gyp1p, domain 3"/>
    <property type="match status" value="1"/>
</dbReference>
<feature type="region of interest" description="Disordered" evidence="1">
    <location>
        <begin position="228"/>
        <end position="247"/>
    </location>
</feature>
<feature type="region of interest" description="Disordered" evidence="1">
    <location>
        <begin position="271"/>
        <end position="294"/>
    </location>
</feature>
<protein>
    <recommendedName>
        <fullName evidence="2">Rab-GAP TBC domain-containing protein</fullName>
    </recommendedName>
</protein>
<reference evidence="3" key="1">
    <citation type="submission" date="2020-05" db="EMBL/GenBank/DDBJ databases">
        <title>Phylogenomic resolution of chytrid fungi.</title>
        <authorList>
            <person name="Stajich J.E."/>
            <person name="Amses K."/>
            <person name="Simmons R."/>
            <person name="Seto K."/>
            <person name="Myers J."/>
            <person name="Bonds A."/>
            <person name="Quandt C.A."/>
            <person name="Barry K."/>
            <person name="Liu P."/>
            <person name="Grigoriev I."/>
            <person name="Longcore J.E."/>
            <person name="James T.Y."/>
        </authorList>
    </citation>
    <scope>NUCLEOTIDE SEQUENCE</scope>
    <source>
        <strain evidence="3">PLAUS21</strain>
    </source>
</reference>
<sequence>MQKEVSFDDILKRLNKRTVESVVEDDSTDVQSWNNFADKIFTKVVEKTPKPNNNREDEQVQQPKESPIEPVESPVDVILPKEVPPPVELKQIETTTPPVPIAQPKQKWFAFASKPKVKEPVVEKGQMKSKMEIRSSVEDIRDESYPTMTNKSATVGRHDSTPLYNLNISQSSATLHNLNLTDTENLANRNIGQELLFNQYANTESVQPSVLVETETVPMVIPPTVAASQKEKKPIEHSVQHTKLQDKRERDVPKIDDNLTGFEFNAKLSNSYLEQPRNAPSQRTSRLDPKSANLSLPTLKKTDSLLGDNLPGFSSEFLSLEESIFSSLNLFDSITAEKEKNAKEIQPQQSFSSLNSDIKDAVNASTPNLLQNQRRKVVSIESLRGTSLENMKELYIAEKDPNLKNADYYGCIHSQVNQSEWNAIAAKDKERVKKWEKMKLNNTNSIRENSKFCSRLEKGIPQPLRGKIWCKLLSPGENVYLPKIYLNAFAIMDRILAPAGRNTAFSMYNVYLSTTFINECLYIHTKLLETYLPRIARHMTLNNIKIQKYVMPWISSLFVSCTSKEDRDWSGLLRYPSVLQIFDLFALYGLDILQMVPIVILYGYQTQIVHLEGEDLYKFLCNGEKASHQSSVTTISMDMFIKTFLRFWNDSIKLAQPINYGLQRSHSSIDEPRGQLMKHLNKSTPVLNQEKTAKPISNKSKYSGQTLIKALREQFESVNFL</sequence>
<dbReference type="GO" id="GO:0031267">
    <property type="term" value="F:small GTPase binding"/>
    <property type="evidence" value="ECO:0007669"/>
    <property type="project" value="TreeGrafter"/>
</dbReference>
<dbReference type="InterPro" id="IPR000195">
    <property type="entry name" value="Rab-GAP-TBC_dom"/>
</dbReference>
<feature type="compositionally biased region" description="Polar residues" evidence="1">
    <location>
        <begin position="271"/>
        <end position="284"/>
    </location>
</feature>
<gene>
    <name evidence="3" type="ORF">HK103_005539</name>
</gene>
<dbReference type="GO" id="GO:0005096">
    <property type="term" value="F:GTPase activator activity"/>
    <property type="evidence" value="ECO:0007669"/>
    <property type="project" value="TreeGrafter"/>
</dbReference>
<name>A0AAD5Y7E4_9FUNG</name>
<dbReference type="InterPro" id="IPR035969">
    <property type="entry name" value="Rab-GAP_TBC_sf"/>
</dbReference>
<dbReference type="InterPro" id="IPR050302">
    <property type="entry name" value="Rab_GAP_TBC_domain"/>
</dbReference>
<dbReference type="AlphaFoldDB" id="A0AAD5Y7E4"/>
<dbReference type="Pfam" id="PF23436">
    <property type="entry name" value="RabGap-TBC_2"/>
    <property type="match status" value="1"/>
</dbReference>